<dbReference type="AlphaFoldDB" id="A0A7J7TIT4"/>
<evidence type="ECO:0000313" key="1">
    <source>
        <dbReference type="EMBL" id="KAF6300601.1"/>
    </source>
</evidence>
<accession>A0A7J7TIT4</accession>
<name>A0A7J7TIT4_MYOMY</name>
<keyword evidence="2" id="KW-1185">Reference proteome</keyword>
<protein>
    <submittedName>
        <fullName evidence="1">Uncharacterized protein</fullName>
    </submittedName>
</protein>
<dbReference type="EMBL" id="JABWUV010000016">
    <property type="protein sequence ID" value="KAF6300601.1"/>
    <property type="molecule type" value="Genomic_DNA"/>
</dbReference>
<reference evidence="1 2" key="1">
    <citation type="journal article" date="2020" name="Nature">
        <title>Six reference-quality genomes reveal evolution of bat adaptations.</title>
        <authorList>
            <person name="Jebb D."/>
            <person name="Huang Z."/>
            <person name="Pippel M."/>
            <person name="Hughes G.M."/>
            <person name="Lavrichenko K."/>
            <person name="Devanna P."/>
            <person name="Winkler S."/>
            <person name="Jermiin L.S."/>
            <person name="Skirmuntt E.C."/>
            <person name="Katzourakis A."/>
            <person name="Burkitt-Gray L."/>
            <person name="Ray D.A."/>
            <person name="Sullivan K.A.M."/>
            <person name="Roscito J.G."/>
            <person name="Kirilenko B.M."/>
            <person name="Davalos L.M."/>
            <person name="Corthals A.P."/>
            <person name="Power M.L."/>
            <person name="Jones G."/>
            <person name="Ransome R.D."/>
            <person name="Dechmann D.K.N."/>
            <person name="Locatelli A.G."/>
            <person name="Puechmaille S.J."/>
            <person name="Fedrigo O."/>
            <person name="Jarvis E.D."/>
            <person name="Hiller M."/>
            <person name="Vernes S.C."/>
            <person name="Myers E.W."/>
            <person name="Teeling E.C."/>
        </authorList>
    </citation>
    <scope>NUCLEOTIDE SEQUENCE [LARGE SCALE GENOMIC DNA]</scope>
    <source>
        <strain evidence="1">MMyoMyo1</strain>
        <tissue evidence="1">Flight muscle</tissue>
    </source>
</reference>
<proteinExistence type="predicted"/>
<evidence type="ECO:0000313" key="2">
    <source>
        <dbReference type="Proteomes" id="UP000527355"/>
    </source>
</evidence>
<gene>
    <name evidence="1" type="ORF">mMyoMyo1_009074</name>
</gene>
<comment type="caution">
    <text evidence="1">The sequence shown here is derived from an EMBL/GenBank/DDBJ whole genome shotgun (WGS) entry which is preliminary data.</text>
</comment>
<sequence>MEVCNIETFRWALFSYVLLDCTPLSIYVSCHTCYYVGFSVTTKKGALLFCVPYTPQMQGPPPEQRAGPFRSLNLSGTFITNQQLSQIALKKQKITFNENNSTFTVYYKNSGTWSLEEKKKGQNKPALC</sequence>
<organism evidence="1 2">
    <name type="scientific">Myotis myotis</name>
    <name type="common">Greater mouse-eared bat</name>
    <name type="synonym">Vespertilio myotis</name>
    <dbReference type="NCBI Taxonomy" id="51298"/>
    <lineage>
        <taxon>Eukaryota</taxon>
        <taxon>Metazoa</taxon>
        <taxon>Chordata</taxon>
        <taxon>Craniata</taxon>
        <taxon>Vertebrata</taxon>
        <taxon>Euteleostomi</taxon>
        <taxon>Mammalia</taxon>
        <taxon>Eutheria</taxon>
        <taxon>Laurasiatheria</taxon>
        <taxon>Chiroptera</taxon>
        <taxon>Yangochiroptera</taxon>
        <taxon>Vespertilionidae</taxon>
        <taxon>Myotis</taxon>
    </lineage>
</organism>
<dbReference type="Proteomes" id="UP000527355">
    <property type="component" value="Unassembled WGS sequence"/>
</dbReference>